<reference evidence="2 3" key="1">
    <citation type="submission" date="2015-09" db="EMBL/GenBank/DDBJ databases">
        <title>Trachymyrmex cornetzi WGS genome.</title>
        <authorList>
            <person name="Nygaard S."/>
            <person name="Hu H."/>
            <person name="Boomsma J."/>
            <person name="Zhang G."/>
        </authorList>
    </citation>
    <scope>NUCLEOTIDE SEQUENCE [LARGE SCALE GENOMIC DNA]</scope>
    <source>
        <strain evidence="2">Tcor2-1</strain>
        <tissue evidence="2">Whole body</tissue>
    </source>
</reference>
<keyword evidence="3" id="KW-1185">Reference proteome</keyword>
<sequence>MMTMLNISKTPLQIENRYKTILKRKKKAVENNSKSGSSRETVPFEEELNKIAHSDDSIEPEVLRSAKSVKYPKLNKSMLEEISNDSALTHSTESSLPKTKKSKSSSGDKRMEYWEKKEAAKERRHQEKLNLIRELFAKQE</sequence>
<gene>
    <name evidence="2" type="ORF">ALC57_14178</name>
</gene>
<organism evidence="2 3">
    <name type="scientific">Trachymyrmex cornetzi</name>
    <dbReference type="NCBI Taxonomy" id="471704"/>
    <lineage>
        <taxon>Eukaryota</taxon>
        <taxon>Metazoa</taxon>
        <taxon>Ecdysozoa</taxon>
        <taxon>Arthropoda</taxon>
        <taxon>Hexapoda</taxon>
        <taxon>Insecta</taxon>
        <taxon>Pterygota</taxon>
        <taxon>Neoptera</taxon>
        <taxon>Endopterygota</taxon>
        <taxon>Hymenoptera</taxon>
        <taxon>Apocrita</taxon>
        <taxon>Aculeata</taxon>
        <taxon>Formicoidea</taxon>
        <taxon>Formicidae</taxon>
        <taxon>Myrmicinae</taxon>
        <taxon>Trachymyrmex</taxon>
    </lineage>
</organism>
<feature type="compositionally biased region" description="Basic and acidic residues" evidence="1">
    <location>
        <begin position="106"/>
        <end position="126"/>
    </location>
</feature>
<evidence type="ECO:0000313" key="3">
    <source>
        <dbReference type="Proteomes" id="UP000078492"/>
    </source>
</evidence>
<dbReference type="EMBL" id="KQ980750">
    <property type="protein sequence ID" value="KYN13630.1"/>
    <property type="molecule type" value="Genomic_DNA"/>
</dbReference>
<evidence type="ECO:0000256" key="1">
    <source>
        <dbReference type="SAM" id="MobiDB-lite"/>
    </source>
</evidence>
<feature type="region of interest" description="Disordered" evidence="1">
    <location>
        <begin position="25"/>
        <end position="46"/>
    </location>
</feature>
<accession>A0A151IYJ2</accession>
<feature type="compositionally biased region" description="Polar residues" evidence="1">
    <location>
        <begin position="30"/>
        <end position="40"/>
    </location>
</feature>
<feature type="region of interest" description="Disordered" evidence="1">
    <location>
        <begin position="81"/>
        <end position="126"/>
    </location>
</feature>
<dbReference type="Proteomes" id="UP000078492">
    <property type="component" value="Unassembled WGS sequence"/>
</dbReference>
<proteinExistence type="predicted"/>
<protein>
    <submittedName>
        <fullName evidence="2">Uncharacterized protein</fullName>
    </submittedName>
</protein>
<dbReference type="AlphaFoldDB" id="A0A151IYJ2"/>
<evidence type="ECO:0000313" key="2">
    <source>
        <dbReference type="EMBL" id="KYN13630.1"/>
    </source>
</evidence>
<name>A0A151IYJ2_9HYME</name>